<organism evidence="3 4">
    <name type="scientific">candidate division WWE3 bacterium RIFCSPHIGHO2_01_FULL_43_9</name>
    <dbReference type="NCBI Taxonomy" id="1802618"/>
    <lineage>
        <taxon>Bacteria</taxon>
        <taxon>Katanobacteria</taxon>
    </lineage>
</organism>
<dbReference type="AlphaFoldDB" id="A0A1F4V996"/>
<dbReference type="EMBL" id="MEVB01000003">
    <property type="protein sequence ID" value="OGC53698.1"/>
    <property type="molecule type" value="Genomic_DNA"/>
</dbReference>
<dbReference type="InterPro" id="IPR036291">
    <property type="entry name" value="NAD(P)-bd_dom_sf"/>
</dbReference>
<gene>
    <name evidence="3" type="ORF">A2709_03425</name>
</gene>
<feature type="domain" description="NAD-dependent epimerase/dehydratase" evidence="2">
    <location>
        <begin position="8"/>
        <end position="229"/>
    </location>
</feature>
<sequence length="321" mass="36351">MPRKIPRILITGASGFMGRNLVTVALQQSWAEKVRVLVSKKNADSFDQKKVEKVIYGSGWNGEILTQATKDVDIVVNLAGRIGDGKCVFDDYYKANFLTTKLLTTAVNQSGIKLLVHVSSPSVLGPIVNSKHLGKETDPLRPGNDYEYTKAIAEIWIKNNCRIPWVMVRPEFVYGPGDRHVLKLYRAIKAGRFVLIGGGKTFLHPTYIDDFVESMRRIIISKNFQNQIFIIAGPRPLKVKDLVGEIRKVFGGRLPVSVSEGLMRKVADRTPLITSSQIDFFTQNRLFSSEKLHRKLKFKPSVDYHQGLVMTKKWYKQEGWL</sequence>
<dbReference type="Pfam" id="PF01370">
    <property type="entry name" value="Epimerase"/>
    <property type="match status" value="1"/>
</dbReference>
<reference evidence="3 4" key="1">
    <citation type="journal article" date="2016" name="Nat. Commun.">
        <title>Thousands of microbial genomes shed light on interconnected biogeochemical processes in an aquifer system.</title>
        <authorList>
            <person name="Anantharaman K."/>
            <person name="Brown C.T."/>
            <person name="Hug L.A."/>
            <person name="Sharon I."/>
            <person name="Castelle C.J."/>
            <person name="Probst A.J."/>
            <person name="Thomas B.C."/>
            <person name="Singh A."/>
            <person name="Wilkins M.J."/>
            <person name="Karaoz U."/>
            <person name="Brodie E.L."/>
            <person name="Williams K.H."/>
            <person name="Hubbard S.S."/>
            <person name="Banfield J.F."/>
        </authorList>
    </citation>
    <scope>NUCLEOTIDE SEQUENCE [LARGE SCALE GENOMIC DNA]</scope>
</reference>
<proteinExistence type="inferred from homology"/>
<dbReference type="Gene3D" id="3.40.50.720">
    <property type="entry name" value="NAD(P)-binding Rossmann-like Domain"/>
    <property type="match status" value="1"/>
</dbReference>
<dbReference type="SUPFAM" id="SSF51735">
    <property type="entry name" value="NAD(P)-binding Rossmann-fold domains"/>
    <property type="match status" value="1"/>
</dbReference>
<comment type="caution">
    <text evidence="3">The sequence shown here is derived from an EMBL/GenBank/DDBJ whole genome shotgun (WGS) entry which is preliminary data.</text>
</comment>
<protein>
    <recommendedName>
        <fullName evidence="2">NAD-dependent epimerase/dehydratase domain-containing protein</fullName>
    </recommendedName>
</protein>
<dbReference type="InterPro" id="IPR001509">
    <property type="entry name" value="Epimerase_deHydtase"/>
</dbReference>
<evidence type="ECO:0000313" key="3">
    <source>
        <dbReference type="EMBL" id="OGC53698.1"/>
    </source>
</evidence>
<dbReference type="PANTHER" id="PTHR43000">
    <property type="entry name" value="DTDP-D-GLUCOSE 4,6-DEHYDRATASE-RELATED"/>
    <property type="match status" value="1"/>
</dbReference>
<accession>A0A1F4V996</accession>
<evidence type="ECO:0000259" key="2">
    <source>
        <dbReference type="Pfam" id="PF01370"/>
    </source>
</evidence>
<comment type="similarity">
    <text evidence="1">Belongs to the NAD(P)-dependent epimerase/dehydratase family.</text>
</comment>
<evidence type="ECO:0000256" key="1">
    <source>
        <dbReference type="ARBA" id="ARBA00007637"/>
    </source>
</evidence>
<name>A0A1F4V996_UNCKA</name>
<dbReference type="Proteomes" id="UP000176853">
    <property type="component" value="Unassembled WGS sequence"/>
</dbReference>
<evidence type="ECO:0000313" key="4">
    <source>
        <dbReference type="Proteomes" id="UP000176853"/>
    </source>
</evidence>